<proteinExistence type="evidence at transcript level"/>
<evidence type="ECO:0000256" key="3">
    <source>
        <dbReference type="ARBA" id="ARBA00022782"/>
    </source>
</evidence>
<dbReference type="VEuPathDB" id="VectorBase:FBgn0040963"/>
<evidence type="ECO:0000256" key="6">
    <source>
        <dbReference type="PIRSR" id="PIRSR607702-2"/>
    </source>
</evidence>
<comment type="similarity">
    <text evidence="2">Belongs to the janus family.</text>
</comment>
<feature type="active site" description="Proton acceptor" evidence="5">
    <location>
        <position position="100"/>
    </location>
</feature>
<dbReference type="PANTHER" id="PTHR12258:SF5">
    <property type="entry name" value="BCDNA.GH02250-RELATED"/>
    <property type="match status" value="1"/>
</dbReference>
<dbReference type="InterPro" id="IPR007702">
    <property type="entry name" value="Janus"/>
</dbReference>
<dbReference type="InterPro" id="IPR038596">
    <property type="entry name" value="Janus_sf"/>
</dbReference>
<dbReference type="EMBL" id="BT022351">
    <property type="protein sequence ID" value="AAY54767.1"/>
    <property type="molecule type" value="mRNA"/>
</dbReference>
<accession>Q4V6F5</accession>
<keyword evidence="3" id="KW-0221">Differentiation</keyword>
<organism evidence="7">
    <name type="scientific">Drosophila melanogaster</name>
    <name type="common">Fruit fly</name>
    <dbReference type="NCBI Taxonomy" id="7227"/>
    <lineage>
        <taxon>Eukaryota</taxon>
        <taxon>Metazoa</taxon>
        <taxon>Ecdysozoa</taxon>
        <taxon>Arthropoda</taxon>
        <taxon>Hexapoda</taxon>
        <taxon>Insecta</taxon>
        <taxon>Pterygota</taxon>
        <taxon>Neoptera</taxon>
        <taxon>Endopterygota</taxon>
        <taxon>Diptera</taxon>
        <taxon>Brachycera</taxon>
        <taxon>Muscomorpha</taxon>
        <taxon>Ephydroidea</taxon>
        <taxon>Drosophilidae</taxon>
        <taxon>Drosophila</taxon>
        <taxon>Sophophora</taxon>
    </lineage>
</organism>
<dbReference type="AlphaFoldDB" id="Q4V6F5"/>
<protein>
    <submittedName>
        <fullName evidence="7">IP08357p</fullName>
    </submittedName>
</protein>
<feature type="binding site" evidence="6">
    <location>
        <position position="72"/>
    </location>
    <ligand>
        <name>substrate</name>
    </ligand>
</feature>
<dbReference type="Bgee" id="FBgn0040963">
    <property type="expression patterns" value="Expressed in early-mid elongation-stage spermatid (Drosophila) in testis and 40 other cell types or tissues"/>
</dbReference>
<dbReference type="SUPFAM" id="SSF143724">
    <property type="entry name" value="PHP14-like"/>
    <property type="match status" value="1"/>
</dbReference>
<dbReference type="GO" id="GO:0007548">
    <property type="term" value="P:sex differentiation"/>
    <property type="evidence" value="ECO:0007669"/>
    <property type="project" value="UniProtKB-KW"/>
</dbReference>
<dbReference type="HOGENOM" id="CLU_120717_1_0_1"/>
<reference evidence="7" key="1">
    <citation type="submission" date="2005-05" db="EMBL/GenBank/DDBJ databases">
        <authorList>
            <person name="Stapleton M."/>
            <person name="Carlson J."/>
            <person name="Chavez C."/>
            <person name="Frise E."/>
            <person name="George R."/>
            <person name="Pacleb J."/>
            <person name="Park S."/>
            <person name="Wan K."/>
            <person name="Yu C."/>
            <person name="Celniker S."/>
        </authorList>
    </citation>
    <scope>NUCLEOTIDE SEQUENCE</scope>
</reference>
<sequence>MALWYFGISSTASTQIKRKKAKIFFFFDMEFAGKFLKPVWRPMMQAARLYCEKPMRSLVAFPVAKVESGKSKYMMAHVYIHGEMGSAKQVIRSLSKAKYHLDVYDELKKEAESMGLCTQGLGGGYLVHDKEKKYIKLYGRSQALGKADHEAAREILQPIYTDHKIDAESGGMEP</sequence>
<keyword evidence="4" id="KW-0726">Sexual differentiation</keyword>
<dbReference type="OrthoDB" id="10249612at2759"/>
<evidence type="ECO:0000313" key="7">
    <source>
        <dbReference type="EMBL" id="AAY54767.1"/>
    </source>
</evidence>
<dbReference type="Gene3D" id="3.50.20.20">
    <property type="entry name" value="Janus/Ocnus"/>
    <property type="match status" value="1"/>
</dbReference>
<comment type="function">
    <text evidence="1">JanA and janB regulate somatic sex differentiation.</text>
</comment>
<evidence type="ECO:0000256" key="5">
    <source>
        <dbReference type="PIRSR" id="PIRSR607702-1"/>
    </source>
</evidence>
<evidence type="ECO:0000256" key="4">
    <source>
        <dbReference type="ARBA" id="ARBA00022928"/>
    </source>
</evidence>
<evidence type="ECO:0000256" key="2">
    <source>
        <dbReference type="ARBA" id="ARBA00010971"/>
    </source>
</evidence>
<gene>
    <name evidence="7" type="primary">CG18662</name>
</gene>
<dbReference type="Pfam" id="PF05005">
    <property type="entry name" value="Ocnus"/>
    <property type="match status" value="1"/>
</dbReference>
<evidence type="ECO:0000256" key="1">
    <source>
        <dbReference type="ARBA" id="ARBA00002508"/>
    </source>
</evidence>
<dbReference type="GO" id="GO:0030154">
    <property type="term" value="P:cell differentiation"/>
    <property type="evidence" value="ECO:0007669"/>
    <property type="project" value="UniProtKB-KW"/>
</dbReference>
<dbReference type="PANTHER" id="PTHR12258">
    <property type="entry name" value="JANUS-A/JANUS-B"/>
    <property type="match status" value="1"/>
</dbReference>
<dbReference type="ExpressionAtlas" id="Q4V6F5">
    <property type="expression patterns" value="baseline and differential"/>
</dbReference>
<name>Q4V6F5_DROME</name>